<dbReference type="AlphaFoldDB" id="A0A2N3RQ68"/>
<dbReference type="InterPro" id="IPR002921">
    <property type="entry name" value="Fungal_lipase-type"/>
</dbReference>
<accession>A0A2N3RQ68</accession>
<dbReference type="Gene3D" id="3.40.50.1820">
    <property type="entry name" value="alpha/beta hydrolase"/>
    <property type="match status" value="1"/>
</dbReference>
<gene>
    <name evidence="2" type="ORF">XpruCFBP8353_06380</name>
    <name evidence="3" type="ORF">XpruCFBP8354_06380</name>
</gene>
<dbReference type="Proteomes" id="UP000233720">
    <property type="component" value="Unassembled WGS sequence"/>
</dbReference>
<proteinExistence type="predicted"/>
<reference evidence="4 5" key="1">
    <citation type="submission" date="2017-11" db="EMBL/GenBank/DDBJ databases">
        <title>Xanthomonas prunicola sp. nov., a novel pathogen that affects nectarine (Prunus persica var. nectarine) trees.</title>
        <authorList>
            <person name="Lopez M."/>
            <person name="Lopez-Soriano P."/>
            <person name="Garita-Cambronero J."/>
            <person name="Beltran C."/>
            <person name="Taghouti G."/>
            <person name="Portier P."/>
            <person name="Cubero J."/>
            <person name="Fischer-Le Saux M."/>
            <person name="Marco-Noales E."/>
        </authorList>
    </citation>
    <scope>NUCLEOTIDE SEQUENCE [LARGE SCALE GENOMIC DNA]</scope>
    <source>
        <strain evidence="2 4">CFBP8353</strain>
        <strain evidence="3 5">CFBP8354</strain>
    </source>
</reference>
<dbReference type="Pfam" id="PF01764">
    <property type="entry name" value="Lipase_3"/>
    <property type="match status" value="1"/>
</dbReference>
<evidence type="ECO:0000313" key="5">
    <source>
        <dbReference type="Proteomes" id="UP000233748"/>
    </source>
</evidence>
<protein>
    <recommendedName>
        <fullName evidence="1">Fungal lipase-type domain-containing protein</fullName>
    </recommendedName>
</protein>
<keyword evidence="5" id="KW-1185">Reference proteome</keyword>
<dbReference type="EMBL" id="PHKV01000001">
    <property type="protein sequence ID" value="PKV14652.1"/>
    <property type="molecule type" value="Genomic_DNA"/>
</dbReference>
<dbReference type="OrthoDB" id="5522031at2"/>
<dbReference type="Proteomes" id="UP000233748">
    <property type="component" value="Unassembled WGS sequence"/>
</dbReference>
<organism evidence="2 4">
    <name type="scientific">Xanthomonas prunicola</name>
    <dbReference type="NCBI Taxonomy" id="2053930"/>
    <lineage>
        <taxon>Bacteria</taxon>
        <taxon>Pseudomonadati</taxon>
        <taxon>Pseudomonadota</taxon>
        <taxon>Gammaproteobacteria</taxon>
        <taxon>Lysobacterales</taxon>
        <taxon>Lysobacteraceae</taxon>
        <taxon>Xanthomonas</taxon>
    </lineage>
</organism>
<comment type="caution">
    <text evidence="2">The sequence shown here is derived from an EMBL/GenBank/DDBJ whole genome shotgun (WGS) entry which is preliminary data.</text>
</comment>
<dbReference type="SUPFAM" id="SSF53474">
    <property type="entry name" value="alpha/beta-Hydrolases"/>
    <property type="match status" value="1"/>
</dbReference>
<sequence length="405" mass="43610">MPYDQFQRTFALSSLANWVSTCTGPQSVLQADCQQMLTDTLSLSSNQKVIGDWQLVWGPQVWQAPDSVLSGNVMYVAHTAAMPDVGEAYVVALSATNPRSLYDWFGEDFDVASSVDFASFDPLASSAPVALKKPVDPQGVTISMGTATGVWHLLNMVSPQTALAPNTTLVEFLQALGNTGATVIFTGHSLAGALSPTLTTWLKTHGKLDGFDQVYCYPTAGATPGNAGFAALFAATLPSTGVGEKPYQIWNADLWNTLDCVPHAWEIPMLNQIRTLYGNAKIGEIDLLVDLAILNTKASTVSYCQIDNQSLTGTSTGIPTDIGQFLEQMKSQHTTAYDNLIAEPIKAVTGKQQCQQADAIEQQARDALIDRLVTHARQIEASDVQDAETTVAVLESMANTLFKRL</sequence>
<dbReference type="EMBL" id="PHKW01000001">
    <property type="protein sequence ID" value="PKV18934.1"/>
    <property type="molecule type" value="Genomic_DNA"/>
</dbReference>
<evidence type="ECO:0000313" key="4">
    <source>
        <dbReference type="Proteomes" id="UP000233720"/>
    </source>
</evidence>
<name>A0A2N3RQ68_9XANT</name>
<dbReference type="InterPro" id="IPR029058">
    <property type="entry name" value="AB_hydrolase_fold"/>
</dbReference>
<dbReference type="GO" id="GO:0006629">
    <property type="term" value="P:lipid metabolic process"/>
    <property type="evidence" value="ECO:0007669"/>
    <property type="project" value="InterPro"/>
</dbReference>
<evidence type="ECO:0000313" key="2">
    <source>
        <dbReference type="EMBL" id="PKV14652.1"/>
    </source>
</evidence>
<evidence type="ECO:0000259" key="1">
    <source>
        <dbReference type="Pfam" id="PF01764"/>
    </source>
</evidence>
<feature type="domain" description="Fungal lipase-type" evidence="1">
    <location>
        <begin position="174"/>
        <end position="245"/>
    </location>
</feature>
<evidence type="ECO:0000313" key="3">
    <source>
        <dbReference type="EMBL" id="PKV18934.1"/>
    </source>
</evidence>